<evidence type="ECO:0000313" key="3">
    <source>
        <dbReference type="Proteomes" id="UP001044222"/>
    </source>
</evidence>
<name>A0A9D3LQS0_ANGAN</name>
<comment type="caution">
    <text evidence="2">The sequence shown here is derived from an EMBL/GenBank/DDBJ whole genome shotgun (WGS) entry which is preliminary data.</text>
</comment>
<keyword evidence="1" id="KW-0812">Transmembrane</keyword>
<proteinExistence type="predicted"/>
<dbReference type="InterPro" id="IPR043239">
    <property type="entry name" value="SMIM29"/>
</dbReference>
<dbReference type="PANTHER" id="PTHR47730">
    <property type="entry name" value="SMALL INTEGRAL MEMBRANE PROTEIN 29"/>
    <property type="match status" value="1"/>
</dbReference>
<accession>A0A9D3LQS0</accession>
<keyword evidence="1" id="KW-1133">Transmembrane helix</keyword>
<keyword evidence="1" id="KW-0472">Membrane</keyword>
<sequence>MNTTSSSEEGDGIIHYVLLPIFFIAIVGVSAAGVLYMSKKRRIDRLRHQLVPVYTYDPLEEEEEEETERDVLLRSENAEAIQGLTGFYQHQHPLLVKNGSA</sequence>
<dbReference type="PANTHER" id="PTHR47730:SF1">
    <property type="entry name" value="SMALL INTEGRAL MEMBRANE PROTEIN 29"/>
    <property type="match status" value="1"/>
</dbReference>
<dbReference type="Proteomes" id="UP001044222">
    <property type="component" value="Chromosome 14"/>
</dbReference>
<evidence type="ECO:0000313" key="2">
    <source>
        <dbReference type="EMBL" id="KAG5835397.1"/>
    </source>
</evidence>
<keyword evidence="3" id="KW-1185">Reference proteome</keyword>
<protein>
    <recommendedName>
        <fullName evidence="4">Small integral membrane protein 29</fullName>
    </recommendedName>
</protein>
<gene>
    <name evidence="2" type="ORF">ANANG_G00243540</name>
</gene>
<evidence type="ECO:0000256" key="1">
    <source>
        <dbReference type="SAM" id="Phobius"/>
    </source>
</evidence>
<dbReference type="AlphaFoldDB" id="A0A9D3LQS0"/>
<organism evidence="2 3">
    <name type="scientific">Anguilla anguilla</name>
    <name type="common">European freshwater eel</name>
    <name type="synonym">Muraena anguilla</name>
    <dbReference type="NCBI Taxonomy" id="7936"/>
    <lineage>
        <taxon>Eukaryota</taxon>
        <taxon>Metazoa</taxon>
        <taxon>Chordata</taxon>
        <taxon>Craniata</taxon>
        <taxon>Vertebrata</taxon>
        <taxon>Euteleostomi</taxon>
        <taxon>Actinopterygii</taxon>
        <taxon>Neopterygii</taxon>
        <taxon>Teleostei</taxon>
        <taxon>Anguilliformes</taxon>
        <taxon>Anguillidae</taxon>
        <taxon>Anguilla</taxon>
    </lineage>
</organism>
<evidence type="ECO:0008006" key="4">
    <source>
        <dbReference type="Google" id="ProtNLM"/>
    </source>
</evidence>
<feature type="transmembrane region" description="Helical" evidence="1">
    <location>
        <begin position="13"/>
        <end position="37"/>
    </location>
</feature>
<reference evidence="2" key="1">
    <citation type="submission" date="2021-01" db="EMBL/GenBank/DDBJ databases">
        <title>A chromosome-scale assembly of European eel, Anguilla anguilla.</title>
        <authorList>
            <person name="Henkel C."/>
            <person name="Jong-Raadsen S.A."/>
            <person name="Dufour S."/>
            <person name="Weltzien F.-A."/>
            <person name="Palstra A.P."/>
            <person name="Pelster B."/>
            <person name="Spaink H.P."/>
            <person name="Van Den Thillart G.E."/>
            <person name="Jansen H."/>
            <person name="Zahm M."/>
            <person name="Klopp C."/>
            <person name="Cedric C."/>
            <person name="Louis A."/>
            <person name="Berthelot C."/>
            <person name="Parey E."/>
            <person name="Roest Crollius H."/>
            <person name="Montfort J."/>
            <person name="Robinson-Rechavi M."/>
            <person name="Bucao C."/>
            <person name="Bouchez O."/>
            <person name="Gislard M."/>
            <person name="Lluch J."/>
            <person name="Milhes M."/>
            <person name="Lampietro C."/>
            <person name="Lopez Roques C."/>
            <person name="Donnadieu C."/>
            <person name="Braasch I."/>
            <person name="Desvignes T."/>
            <person name="Postlethwait J."/>
            <person name="Bobe J."/>
            <person name="Guiguen Y."/>
            <person name="Dirks R."/>
        </authorList>
    </citation>
    <scope>NUCLEOTIDE SEQUENCE</scope>
    <source>
        <strain evidence="2">Tag_6206</strain>
        <tissue evidence="2">Liver</tissue>
    </source>
</reference>
<dbReference type="EMBL" id="JAFIRN010000014">
    <property type="protein sequence ID" value="KAG5835397.1"/>
    <property type="molecule type" value="Genomic_DNA"/>
</dbReference>